<comment type="caution">
    <text evidence="2">The sequence shown here is derived from an EMBL/GenBank/DDBJ whole genome shotgun (WGS) entry which is preliminary data.</text>
</comment>
<feature type="compositionally biased region" description="Basic and acidic residues" evidence="1">
    <location>
        <begin position="108"/>
        <end position="129"/>
    </location>
</feature>
<evidence type="ECO:0000313" key="3">
    <source>
        <dbReference type="Proteomes" id="UP001153328"/>
    </source>
</evidence>
<reference evidence="2" key="1">
    <citation type="submission" date="2021-06" db="EMBL/GenBank/DDBJ databases">
        <authorList>
            <person name="Arsene-Ploetze F."/>
        </authorList>
    </citation>
    <scope>NUCLEOTIDE SEQUENCE</scope>
    <source>
        <strain evidence="2">SBRY1</strain>
    </source>
</reference>
<keyword evidence="3" id="KW-1185">Reference proteome</keyword>
<organism evidence="2 3">
    <name type="scientific">Actinacidiphila bryophytorum</name>
    <dbReference type="NCBI Taxonomy" id="1436133"/>
    <lineage>
        <taxon>Bacteria</taxon>
        <taxon>Bacillati</taxon>
        <taxon>Actinomycetota</taxon>
        <taxon>Actinomycetes</taxon>
        <taxon>Kitasatosporales</taxon>
        <taxon>Streptomycetaceae</taxon>
        <taxon>Actinacidiphila</taxon>
    </lineage>
</organism>
<dbReference type="Proteomes" id="UP001153328">
    <property type="component" value="Unassembled WGS sequence"/>
</dbReference>
<feature type="region of interest" description="Disordered" evidence="1">
    <location>
        <begin position="1"/>
        <end position="160"/>
    </location>
</feature>
<name>A0A9W4GZ31_9ACTN</name>
<evidence type="ECO:0000256" key="1">
    <source>
        <dbReference type="SAM" id="MobiDB-lite"/>
    </source>
</evidence>
<evidence type="ECO:0000313" key="2">
    <source>
        <dbReference type="EMBL" id="CAG7621440.1"/>
    </source>
</evidence>
<sequence>MGHDERPGALDAAVQRVRVGGDPGAPGPQDHLPADDAPGRERQGVELGLRARAGARDPYGHRPPRRDRSLRLHGDLLELPRGPRRHPDALGPGLRDEAGRSGGRRGHDRADQRELRRPAGADQGQDRAARPRAGRGRQLTPCPGGPCLPGLPRTRKQERT</sequence>
<feature type="compositionally biased region" description="Basic and acidic residues" evidence="1">
    <location>
        <begin position="54"/>
        <end position="78"/>
    </location>
</feature>
<accession>A0A9W4GZ31</accession>
<protein>
    <submittedName>
        <fullName evidence="2">Aromatase WhiE VI</fullName>
    </submittedName>
</protein>
<dbReference type="EMBL" id="CAJVAX010000006">
    <property type="protein sequence ID" value="CAG7621440.1"/>
    <property type="molecule type" value="Genomic_DNA"/>
</dbReference>
<feature type="compositionally biased region" description="Basic and acidic residues" evidence="1">
    <location>
        <begin position="32"/>
        <end position="44"/>
    </location>
</feature>
<gene>
    <name evidence="2" type="ORF">SBRY_140067</name>
</gene>
<dbReference type="AlphaFoldDB" id="A0A9W4GZ31"/>
<proteinExistence type="predicted"/>